<sequence>MLWQCDGNGIRHDRASHGTLGELGPLAMPAAQMASTPLSPRQGPTFSWVSADLPVDLLKPTGEYLCEGTGLIKYREEQTPPPFDELINEDIFDYPPGPAVELKATGLLRRVRLIDTGDVYLSAILPDGTDRGRSYYSTLSSIPYRIADVVVLDFPISPSEVPSVELRVFFYMPWGKVENDSTKGGELNSVLLELANPEMGRFRRIGLMSHGWRSLEQVARHNDGNESLPCWSYNPETRLHTISII</sequence>
<dbReference type="Proteomes" id="UP000287124">
    <property type="component" value="Unassembled WGS sequence"/>
</dbReference>
<dbReference type="AlphaFoldDB" id="A0A430M868"/>
<accession>A0A430M868</accession>
<protein>
    <submittedName>
        <fullName evidence="1">Uncharacterized protein</fullName>
    </submittedName>
</protein>
<name>A0A430M868_9HYPO</name>
<reference evidence="1 2" key="1">
    <citation type="submission" date="2017-06" db="EMBL/GenBank/DDBJ databases">
        <title>Comparative genomic analysis of Ambrosia Fusariam Clade fungi.</title>
        <authorList>
            <person name="Stajich J.E."/>
            <person name="Carrillo J."/>
            <person name="Kijimoto T."/>
            <person name="Eskalen A."/>
            <person name="O'Donnell K."/>
            <person name="Kasson M."/>
        </authorList>
    </citation>
    <scope>NUCLEOTIDE SEQUENCE [LARGE SCALE GENOMIC DNA]</scope>
    <source>
        <strain evidence="1 2">UCR1854</strain>
    </source>
</reference>
<dbReference type="EMBL" id="MIKF01000009">
    <property type="protein sequence ID" value="RTE84140.1"/>
    <property type="molecule type" value="Genomic_DNA"/>
</dbReference>
<organism evidence="1 2">
    <name type="scientific">Fusarium euwallaceae</name>
    <dbReference type="NCBI Taxonomy" id="1147111"/>
    <lineage>
        <taxon>Eukaryota</taxon>
        <taxon>Fungi</taxon>
        <taxon>Dikarya</taxon>
        <taxon>Ascomycota</taxon>
        <taxon>Pezizomycotina</taxon>
        <taxon>Sordariomycetes</taxon>
        <taxon>Hypocreomycetidae</taxon>
        <taxon>Hypocreales</taxon>
        <taxon>Nectriaceae</taxon>
        <taxon>Fusarium</taxon>
        <taxon>Fusarium solani species complex</taxon>
    </lineage>
</organism>
<evidence type="ECO:0000313" key="1">
    <source>
        <dbReference type="EMBL" id="RTE84140.1"/>
    </source>
</evidence>
<gene>
    <name evidence="1" type="ORF">BHE90_001231</name>
</gene>
<keyword evidence="2" id="KW-1185">Reference proteome</keyword>
<proteinExistence type="predicted"/>
<comment type="caution">
    <text evidence="1">The sequence shown here is derived from an EMBL/GenBank/DDBJ whole genome shotgun (WGS) entry which is preliminary data.</text>
</comment>
<evidence type="ECO:0000313" key="2">
    <source>
        <dbReference type="Proteomes" id="UP000287124"/>
    </source>
</evidence>